<keyword evidence="3" id="KW-1185">Reference proteome</keyword>
<dbReference type="EMBL" id="JAMAST010000004">
    <property type="protein sequence ID" value="MCL1631487.1"/>
    <property type="molecule type" value="Genomic_DNA"/>
</dbReference>
<evidence type="ECO:0000313" key="2">
    <source>
        <dbReference type="EMBL" id="MCL1631487.1"/>
    </source>
</evidence>
<dbReference type="InterPro" id="IPR016181">
    <property type="entry name" value="Acyl_CoA_acyltransferase"/>
</dbReference>
<protein>
    <submittedName>
        <fullName evidence="2">GNAT family N-acetyltransferase</fullName>
    </submittedName>
</protein>
<dbReference type="PROSITE" id="PS51186">
    <property type="entry name" value="GNAT"/>
    <property type="match status" value="1"/>
</dbReference>
<comment type="caution">
    <text evidence="2">The sequence shown here is derived from an EMBL/GenBank/DDBJ whole genome shotgun (WGS) entry which is preliminary data.</text>
</comment>
<accession>A0ABT0M9D8</accession>
<evidence type="ECO:0000259" key="1">
    <source>
        <dbReference type="PROSITE" id="PS51186"/>
    </source>
</evidence>
<reference evidence="2 3" key="1">
    <citation type="submission" date="2022-05" db="EMBL/GenBank/DDBJ databases">
        <title>Sporolactobacillus sp nov CPB3-1, isolated from tree bark (Mangifera indica L.).</title>
        <authorList>
            <person name="Phuengjayaem S."/>
            <person name="Tanasupawat S."/>
        </authorList>
    </citation>
    <scope>NUCLEOTIDE SEQUENCE [LARGE SCALE GENOMIC DNA]</scope>
    <source>
        <strain evidence="2 3">CPB3-1</strain>
    </source>
</reference>
<dbReference type="RefSeq" id="WP_249099560.1">
    <property type="nucleotide sequence ID" value="NZ_JAMAST010000004.1"/>
</dbReference>
<dbReference type="InterPro" id="IPR000182">
    <property type="entry name" value="GNAT_dom"/>
</dbReference>
<evidence type="ECO:0000313" key="3">
    <source>
        <dbReference type="Proteomes" id="UP001203004"/>
    </source>
</evidence>
<dbReference type="SUPFAM" id="SSF55729">
    <property type="entry name" value="Acyl-CoA N-acyltransferases (Nat)"/>
    <property type="match status" value="1"/>
</dbReference>
<feature type="domain" description="N-acetyltransferase" evidence="1">
    <location>
        <begin position="4"/>
        <end position="159"/>
    </location>
</feature>
<dbReference type="Proteomes" id="UP001203004">
    <property type="component" value="Unassembled WGS sequence"/>
</dbReference>
<organism evidence="2 3">
    <name type="scientific">Sporolactobacillus mangiferae</name>
    <dbReference type="NCBI Taxonomy" id="2940498"/>
    <lineage>
        <taxon>Bacteria</taxon>
        <taxon>Bacillati</taxon>
        <taxon>Bacillota</taxon>
        <taxon>Bacilli</taxon>
        <taxon>Bacillales</taxon>
        <taxon>Sporolactobacillaceae</taxon>
        <taxon>Sporolactobacillus</taxon>
    </lineage>
</organism>
<name>A0ABT0M9D8_9BACL</name>
<sequence length="161" mass="18505">MRPIDLVLYNESFMHQLQDYQFGTSPFSIPPLHAIKSLNAHGYAHPIMVLNEEKVVGFFILEELPRQSIYGIYEHALLFRAFSLDIRFRGQGLAKRIMDALVSFAQTRFPDRTTIVLTVNTANQTAIGLYRHMGYSDTGRTFIGKKGKQHVFELWINQKEG</sequence>
<dbReference type="Gene3D" id="3.40.630.30">
    <property type="match status" value="1"/>
</dbReference>
<dbReference type="Pfam" id="PF00583">
    <property type="entry name" value="Acetyltransf_1"/>
    <property type="match status" value="1"/>
</dbReference>
<proteinExistence type="predicted"/>
<gene>
    <name evidence="2" type="ORF">M3N64_05925</name>
</gene>
<dbReference type="CDD" id="cd04301">
    <property type="entry name" value="NAT_SF"/>
    <property type="match status" value="1"/>
</dbReference>